<dbReference type="HAMAP" id="MF_01419">
    <property type="entry name" value="GPH_hydrolase_arch"/>
    <property type="match status" value="1"/>
</dbReference>
<reference evidence="7 8" key="1">
    <citation type="journal article" date="2019" name="Int. J. Syst. Evol. Microbiol.">
        <title>The Global Catalogue of Microorganisms (GCM) 10K type strain sequencing project: providing services to taxonomists for standard genome sequencing and annotation.</title>
        <authorList>
            <consortium name="The Broad Institute Genomics Platform"/>
            <consortium name="The Broad Institute Genome Sequencing Center for Infectious Disease"/>
            <person name="Wu L."/>
            <person name="Ma J."/>
        </authorList>
    </citation>
    <scope>NUCLEOTIDE SEQUENCE [LARGE SCALE GENOMIC DNA]</scope>
    <source>
        <strain evidence="7 8">RDMS1</strain>
    </source>
</reference>
<protein>
    <recommendedName>
        <fullName evidence="5 6">Phosphoglycolate phosphatase</fullName>
        <shortName evidence="5">PGP</shortName>
        <shortName evidence="5">PGPase</shortName>
        <ecNumber evidence="5 6">3.1.3.18</ecNumber>
    </recommendedName>
</protein>
<comment type="caution">
    <text evidence="7">The sequence shown here is derived from an EMBL/GenBank/DDBJ whole genome shotgun (WGS) entry which is preliminary data.</text>
</comment>
<dbReference type="AlphaFoldDB" id="A0ABD5YQA3"/>
<dbReference type="InterPro" id="IPR023214">
    <property type="entry name" value="HAD_sf"/>
</dbReference>
<dbReference type="EC" id="3.1.3.18" evidence="5 6"/>
<feature type="binding site" evidence="5">
    <location>
        <position position="178"/>
    </location>
    <ligand>
        <name>Mg(2+)</name>
        <dbReference type="ChEBI" id="CHEBI:18420"/>
    </ligand>
</feature>
<sequence>MRALAVDIDGTLTRADQSLDPRVFEPLREWPEPVVIATGKSLPYPVGLCEFLGIPVRIIAENGGAVYLADDDEIVFTGDREAAHRVIEQYSEEGYSLGWEGVDFANRWRETELAVSCDQPLEPLREIAEREGMRVFDTGYAYHVTAHDVDKGTGLTNITSRLGNDPESFAVVGDSENDAAMFEIAGEAYAVANADDRAKSAADHITDGAFVDGLLEALEMIRNDR</sequence>
<dbReference type="CDD" id="cd07514">
    <property type="entry name" value="HAD_Pase"/>
    <property type="match status" value="1"/>
</dbReference>
<comment type="cofactor">
    <cofactor evidence="5">
        <name>Mg(2+)</name>
        <dbReference type="ChEBI" id="CHEBI:18420"/>
    </cofactor>
</comment>
<dbReference type="Pfam" id="PF08282">
    <property type="entry name" value="Hydrolase_3"/>
    <property type="match status" value="2"/>
</dbReference>
<evidence type="ECO:0000313" key="8">
    <source>
        <dbReference type="Proteomes" id="UP001596417"/>
    </source>
</evidence>
<dbReference type="InterPro" id="IPR036412">
    <property type="entry name" value="HAD-like_sf"/>
</dbReference>
<gene>
    <name evidence="7" type="ORF">ACFQL7_09590</name>
</gene>
<dbReference type="Gene3D" id="3.40.50.1000">
    <property type="entry name" value="HAD superfamily/HAD-like"/>
    <property type="match status" value="1"/>
</dbReference>
<dbReference type="RefSeq" id="WP_248906583.1">
    <property type="nucleotide sequence ID" value="NZ_CP109979.1"/>
</dbReference>
<dbReference type="PANTHER" id="PTHR10000">
    <property type="entry name" value="PHOSPHOSERINE PHOSPHATASE"/>
    <property type="match status" value="1"/>
</dbReference>
<dbReference type="EMBL" id="JBHTAX010000001">
    <property type="protein sequence ID" value="MFC7190082.1"/>
    <property type="molecule type" value="Genomic_DNA"/>
</dbReference>
<dbReference type="Proteomes" id="UP001596417">
    <property type="component" value="Unassembled WGS sequence"/>
</dbReference>
<dbReference type="GO" id="GO:0008967">
    <property type="term" value="F:phosphoglycolate phosphatase activity"/>
    <property type="evidence" value="ECO:0007669"/>
    <property type="project" value="UniProtKB-UniRule"/>
</dbReference>
<dbReference type="NCBIfam" id="TIGR01487">
    <property type="entry name" value="Pglycolate_arch"/>
    <property type="match status" value="1"/>
</dbReference>
<dbReference type="InterPro" id="IPR006382">
    <property type="entry name" value="PGPase"/>
</dbReference>
<name>A0ABD5YQA3_9EURY</name>
<dbReference type="InterPro" id="IPR006379">
    <property type="entry name" value="HAD-SF_hydro_IIB"/>
</dbReference>
<feature type="binding site" evidence="5">
    <location>
        <position position="7"/>
    </location>
    <ligand>
        <name>Mg(2+)</name>
        <dbReference type="ChEBI" id="CHEBI:18420"/>
    </ligand>
</feature>
<accession>A0ABD5YQA3</accession>
<keyword evidence="4 5" id="KW-0119">Carbohydrate metabolism</keyword>
<keyword evidence="2 5" id="KW-0378">Hydrolase</keyword>
<evidence type="ECO:0000256" key="3">
    <source>
        <dbReference type="ARBA" id="ARBA00022842"/>
    </source>
</evidence>
<evidence type="ECO:0000256" key="4">
    <source>
        <dbReference type="ARBA" id="ARBA00023277"/>
    </source>
</evidence>
<feature type="binding site" evidence="5">
    <location>
        <position position="151"/>
    </location>
    <ligand>
        <name>substrate</name>
    </ligand>
</feature>
<evidence type="ECO:0000256" key="2">
    <source>
        <dbReference type="ARBA" id="ARBA00022801"/>
    </source>
</evidence>
<dbReference type="NCBIfam" id="TIGR01482">
    <property type="entry name" value="SPP-subfamily"/>
    <property type="match status" value="1"/>
</dbReference>
<comment type="function">
    <text evidence="5">Catalyzes the dephosphorylation of 2-phosphoglycolate.</text>
</comment>
<keyword evidence="1 5" id="KW-0479">Metal-binding</keyword>
<comment type="catalytic activity">
    <reaction evidence="5">
        <text>2-phosphoglycolate + H2O = glycolate + phosphate</text>
        <dbReference type="Rhea" id="RHEA:14369"/>
        <dbReference type="ChEBI" id="CHEBI:15377"/>
        <dbReference type="ChEBI" id="CHEBI:29805"/>
        <dbReference type="ChEBI" id="CHEBI:43474"/>
        <dbReference type="ChEBI" id="CHEBI:58033"/>
        <dbReference type="EC" id="3.1.3.18"/>
    </reaction>
</comment>
<comment type="similarity">
    <text evidence="5">Belongs to the archaeal SPP-like hydrolase family.</text>
</comment>
<dbReference type="NCBIfam" id="TIGR01484">
    <property type="entry name" value="HAD-SF-IIB"/>
    <property type="match status" value="1"/>
</dbReference>
<organism evidence="7 8">
    <name type="scientific">Halocatena marina</name>
    <dbReference type="NCBI Taxonomy" id="2934937"/>
    <lineage>
        <taxon>Archaea</taxon>
        <taxon>Methanobacteriati</taxon>
        <taxon>Methanobacteriota</taxon>
        <taxon>Stenosarchaea group</taxon>
        <taxon>Halobacteria</taxon>
        <taxon>Halobacteriales</taxon>
        <taxon>Natronomonadaceae</taxon>
        <taxon>Halocatena</taxon>
    </lineage>
</organism>
<keyword evidence="3 5" id="KW-0460">Magnesium</keyword>
<dbReference type="SUPFAM" id="SSF56784">
    <property type="entry name" value="HAD-like"/>
    <property type="match status" value="1"/>
</dbReference>
<dbReference type="Gene3D" id="3.90.1070.10">
    <property type="match status" value="1"/>
</dbReference>
<dbReference type="GeneID" id="76199658"/>
<feature type="active site" description="Nucleophile" evidence="5">
    <location>
        <position position="7"/>
    </location>
</feature>
<proteinExistence type="inferred from homology"/>
<feature type="binding site" evidence="5">
    <location>
        <position position="174"/>
    </location>
    <ligand>
        <name>Mg(2+)</name>
        <dbReference type="ChEBI" id="CHEBI:18420"/>
    </ligand>
</feature>
<dbReference type="GO" id="GO:0046872">
    <property type="term" value="F:metal ion binding"/>
    <property type="evidence" value="ECO:0007669"/>
    <property type="project" value="UniProtKB-KW"/>
</dbReference>
<evidence type="ECO:0000256" key="6">
    <source>
        <dbReference type="NCBIfam" id="TIGR01487"/>
    </source>
</evidence>
<evidence type="ECO:0000313" key="7">
    <source>
        <dbReference type="EMBL" id="MFC7190082.1"/>
    </source>
</evidence>
<dbReference type="PANTHER" id="PTHR10000:SF8">
    <property type="entry name" value="HAD SUPERFAMILY HYDROLASE-LIKE, TYPE 3"/>
    <property type="match status" value="1"/>
</dbReference>
<feature type="binding site" evidence="5">
    <location>
        <position position="9"/>
    </location>
    <ligand>
        <name>Mg(2+)</name>
        <dbReference type="ChEBI" id="CHEBI:18420"/>
    </ligand>
</feature>
<keyword evidence="8" id="KW-1185">Reference proteome</keyword>
<evidence type="ECO:0000256" key="1">
    <source>
        <dbReference type="ARBA" id="ARBA00022723"/>
    </source>
</evidence>
<evidence type="ECO:0000256" key="5">
    <source>
        <dbReference type="HAMAP-Rule" id="MF_01419"/>
    </source>
</evidence>